<dbReference type="InterPro" id="IPR006170">
    <property type="entry name" value="PBP/GOBP"/>
</dbReference>
<comment type="similarity">
    <text evidence="2">Belongs to the PBP/GOBP family.</text>
</comment>
<keyword evidence="5" id="KW-1015">Disulfide bond</keyword>
<keyword evidence="3" id="KW-0964">Secreted</keyword>
<dbReference type="InterPro" id="IPR036728">
    <property type="entry name" value="PBP_GOBP_sf"/>
</dbReference>
<dbReference type="SUPFAM" id="SSF47565">
    <property type="entry name" value="Insect pheromone/odorant-binding proteins"/>
    <property type="match status" value="1"/>
</dbReference>
<feature type="signal peptide" evidence="6">
    <location>
        <begin position="1"/>
        <end position="15"/>
    </location>
</feature>
<dbReference type="GO" id="GO:0005615">
    <property type="term" value="C:extracellular space"/>
    <property type="evidence" value="ECO:0007669"/>
    <property type="project" value="TreeGrafter"/>
</dbReference>
<dbReference type="GO" id="GO:0007608">
    <property type="term" value="P:sensory perception of smell"/>
    <property type="evidence" value="ECO:0007669"/>
    <property type="project" value="TreeGrafter"/>
</dbReference>
<accession>A0A6H0D4C5</accession>
<evidence type="ECO:0000256" key="4">
    <source>
        <dbReference type="ARBA" id="ARBA00022729"/>
    </source>
</evidence>
<comment type="subcellular location">
    <subcellularLocation>
        <location evidence="1">Secreted</location>
    </subcellularLocation>
</comment>
<keyword evidence="4 6" id="KW-0732">Signal</keyword>
<protein>
    <submittedName>
        <fullName evidence="7">OBP18</fullName>
    </submittedName>
</protein>
<dbReference type="PANTHER" id="PTHR11857:SF46">
    <property type="entry name" value="GENERAL ODORANT-BINDING PROTEIN 99A-RELATED"/>
    <property type="match status" value="1"/>
</dbReference>
<proteinExistence type="evidence at transcript level"/>
<dbReference type="GO" id="GO:0005549">
    <property type="term" value="F:odorant binding"/>
    <property type="evidence" value="ECO:0007669"/>
    <property type="project" value="InterPro"/>
</dbReference>
<name>A0A6H0D4C5_EPIBA</name>
<dbReference type="EMBL" id="MT247232">
    <property type="protein sequence ID" value="QIS77211.1"/>
    <property type="molecule type" value="mRNA"/>
</dbReference>
<evidence type="ECO:0000256" key="3">
    <source>
        <dbReference type="ARBA" id="ARBA00022525"/>
    </source>
</evidence>
<dbReference type="Gene3D" id="1.10.238.20">
    <property type="entry name" value="Pheromone/general odorant binding protein domain"/>
    <property type="match status" value="1"/>
</dbReference>
<dbReference type="PANTHER" id="PTHR11857">
    <property type="entry name" value="ODORANT BINDING PROTEIN-RELATED"/>
    <property type="match status" value="1"/>
</dbReference>
<feature type="chain" id="PRO_5026269225" evidence="6">
    <location>
        <begin position="16"/>
        <end position="146"/>
    </location>
</feature>
<sequence length="146" mass="17013">MKSFIILTLIALTTAEWTLKTQDEWLKIREDCNTRFHVPNELIEKTKNDKYPPKEVLANVLCYLKGLEIWNDKDGFLVDRIMIGLENVAKKIENYNAKLLQEGLKSCINQNSEGTTTFDGAQRCFKCFIDNTYLFEALKKTSFYQE</sequence>
<reference evidence="7" key="1">
    <citation type="submission" date="2020-03" db="EMBL/GenBank/DDBJ databases">
        <authorList>
            <person name="Jia H.R."/>
        </authorList>
    </citation>
    <scope>NUCLEOTIDE SEQUENCE</scope>
</reference>
<evidence type="ECO:0000256" key="1">
    <source>
        <dbReference type="ARBA" id="ARBA00004613"/>
    </source>
</evidence>
<evidence type="ECO:0000256" key="5">
    <source>
        <dbReference type="ARBA" id="ARBA00023157"/>
    </source>
</evidence>
<organism evidence="7">
    <name type="scientific">Episyrphus balteatus</name>
    <name type="common">Marmalade hoverfly</name>
    <name type="synonym">Syrphus balteaus</name>
    <dbReference type="NCBI Taxonomy" id="286459"/>
    <lineage>
        <taxon>Eukaryota</taxon>
        <taxon>Metazoa</taxon>
        <taxon>Ecdysozoa</taxon>
        <taxon>Arthropoda</taxon>
        <taxon>Hexapoda</taxon>
        <taxon>Insecta</taxon>
        <taxon>Pterygota</taxon>
        <taxon>Neoptera</taxon>
        <taxon>Endopterygota</taxon>
        <taxon>Diptera</taxon>
        <taxon>Brachycera</taxon>
        <taxon>Muscomorpha</taxon>
        <taxon>Syrphoidea</taxon>
        <taxon>Syrphidae</taxon>
        <taxon>Syrphinae</taxon>
        <taxon>Syrphini</taxon>
        <taxon>Episyrphus</taxon>
    </lineage>
</organism>
<dbReference type="AlphaFoldDB" id="A0A6H0D4C5"/>
<evidence type="ECO:0000256" key="2">
    <source>
        <dbReference type="ARBA" id="ARBA00008098"/>
    </source>
</evidence>
<evidence type="ECO:0000256" key="6">
    <source>
        <dbReference type="SAM" id="SignalP"/>
    </source>
</evidence>
<dbReference type="CDD" id="cd23992">
    <property type="entry name" value="PBP_GOBP"/>
    <property type="match status" value="1"/>
</dbReference>
<dbReference type="Pfam" id="PF01395">
    <property type="entry name" value="PBP_GOBP"/>
    <property type="match status" value="1"/>
</dbReference>
<evidence type="ECO:0000313" key="7">
    <source>
        <dbReference type="EMBL" id="QIS77211.1"/>
    </source>
</evidence>